<dbReference type="AlphaFoldDB" id="A0AAN6ZDN7"/>
<accession>A0AAN6ZDN7</accession>
<dbReference type="CDD" id="cd04301">
    <property type="entry name" value="NAT_SF"/>
    <property type="match status" value="1"/>
</dbReference>
<dbReference type="SUPFAM" id="SSF55729">
    <property type="entry name" value="Acyl-CoA N-acyltransferases (Nat)"/>
    <property type="match status" value="1"/>
</dbReference>
<dbReference type="PANTHER" id="PTHR42791">
    <property type="entry name" value="GNAT FAMILY ACETYLTRANSFERASE"/>
    <property type="match status" value="1"/>
</dbReference>
<organism evidence="2 3">
    <name type="scientific">Trichocladium antarcticum</name>
    <dbReference type="NCBI Taxonomy" id="1450529"/>
    <lineage>
        <taxon>Eukaryota</taxon>
        <taxon>Fungi</taxon>
        <taxon>Dikarya</taxon>
        <taxon>Ascomycota</taxon>
        <taxon>Pezizomycotina</taxon>
        <taxon>Sordariomycetes</taxon>
        <taxon>Sordariomycetidae</taxon>
        <taxon>Sordariales</taxon>
        <taxon>Chaetomiaceae</taxon>
        <taxon>Trichocladium</taxon>
    </lineage>
</organism>
<dbReference type="Proteomes" id="UP001304895">
    <property type="component" value="Unassembled WGS sequence"/>
</dbReference>
<comment type="caution">
    <text evidence="2">The sequence shown here is derived from an EMBL/GenBank/DDBJ whole genome shotgun (WGS) entry which is preliminary data.</text>
</comment>
<reference evidence="2" key="2">
    <citation type="submission" date="2023-05" db="EMBL/GenBank/DDBJ databases">
        <authorList>
            <consortium name="Lawrence Berkeley National Laboratory"/>
            <person name="Steindorff A."/>
            <person name="Hensen N."/>
            <person name="Bonometti L."/>
            <person name="Westerberg I."/>
            <person name="Brannstrom I.O."/>
            <person name="Guillou S."/>
            <person name="Cros-Aarteil S."/>
            <person name="Calhoun S."/>
            <person name="Haridas S."/>
            <person name="Kuo A."/>
            <person name="Mondo S."/>
            <person name="Pangilinan J."/>
            <person name="Riley R."/>
            <person name="Labutti K."/>
            <person name="Andreopoulos B."/>
            <person name="Lipzen A."/>
            <person name="Chen C."/>
            <person name="Yanf M."/>
            <person name="Daum C."/>
            <person name="Ng V."/>
            <person name="Clum A."/>
            <person name="Ohm R."/>
            <person name="Martin F."/>
            <person name="Silar P."/>
            <person name="Natvig D."/>
            <person name="Lalanne C."/>
            <person name="Gautier V."/>
            <person name="Ament-Velasquez S.L."/>
            <person name="Kruys A."/>
            <person name="Hutchinson M.I."/>
            <person name="Powell A.J."/>
            <person name="Barry K."/>
            <person name="Miller A.N."/>
            <person name="Grigoriev I.V."/>
            <person name="Debuchy R."/>
            <person name="Gladieux P."/>
            <person name="Thoren M.H."/>
            <person name="Johannesson H."/>
        </authorList>
    </citation>
    <scope>NUCLEOTIDE SEQUENCE</scope>
    <source>
        <strain evidence="2">CBS 123565</strain>
    </source>
</reference>
<gene>
    <name evidence="2" type="ORF">BT67DRAFT_304498</name>
</gene>
<dbReference type="Gene3D" id="3.40.630.30">
    <property type="match status" value="1"/>
</dbReference>
<evidence type="ECO:0000313" key="3">
    <source>
        <dbReference type="Proteomes" id="UP001304895"/>
    </source>
</evidence>
<protein>
    <recommendedName>
        <fullName evidence="4">N-acetyltransferase domain-containing protein</fullName>
    </recommendedName>
</protein>
<name>A0AAN6ZDN7_9PEZI</name>
<dbReference type="EMBL" id="MU853409">
    <property type="protein sequence ID" value="KAK4134018.1"/>
    <property type="molecule type" value="Genomic_DNA"/>
</dbReference>
<evidence type="ECO:0000313" key="2">
    <source>
        <dbReference type="EMBL" id="KAK4134018.1"/>
    </source>
</evidence>
<dbReference type="PANTHER" id="PTHR42791:SF2">
    <property type="entry name" value="N-ACETYLTRANSFERASE DOMAIN-CONTAINING PROTEIN"/>
    <property type="match status" value="1"/>
</dbReference>
<reference evidence="2" key="1">
    <citation type="journal article" date="2023" name="Mol. Phylogenet. Evol.">
        <title>Genome-scale phylogeny and comparative genomics of the fungal order Sordariales.</title>
        <authorList>
            <person name="Hensen N."/>
            <person name="Bonometti L."/>
            <person name="Westerberg I."/>
            <person name="Brannstrom I.O."/>
            <person name="Guillou S."/>
            <person name="Cros-Aarteil S."/>
            <person name="Calhoun S."/>
            <person name="Haridas S."/>
            <person name="Kuo A."/>
            <person name="Mondo S."/>
            <person name="Pangilinan J."/>
            <person name="Riley R."/>
            <person name="LaButti K."/>
            <person name="Andreopoulos B."/>
            <person name="Lipzen A."/>
            <person name="Chen C."/>
            <person name="Yan M."/>
            <person name="Daum C."/>
            <person name="Ng V."/>
            <person name="Clum A."/>
            <person name="Steindorff A."/>
            <person name="Ohm R.A."/>
            <person name="Martin F."/>
            <person name="Silar P."/>
            <person name="Natvig D.O."/>
            <person name="Lalanne C."/>
            <person name="Gautier V."/>
            <person name="Ament-Velasquez S.L."/>
            <person name="Kruys A."/>
            <person name="Hutchinson M.I."/>
            <person name="Powell A.J."/>
            <person name="Barry K."/>
            <person name="Miller A.N."/>
            <person name="Grigoriev I.V."/>
            <person name="Debuchy R."/>
            <person name="Gladieux P."/>
            <person name="Hiltunen Thoren M."/>
            <person name="Johannesson H."/>
        </authorList>
    </citation>
    <scope>NUCLEOTIDE SEQUENCE</scope>
    <source>
        <strain evidence="2">CBS 123565</strain>
    </source>
</reference>
<evidence type="ECO:0000256" key="1">
    <source>
        <dbReference type="SAM" id="MobiDB-lite"/>
    </source>
</evidence>
<sequence length="243" mass="27921">MKPRVGLPADLEAVTGVIIKAMPLDPQWDYRFPYRHQYPHDHYKYTRMLFEYFLDPSNDDWLVTVVEDSFVPGGPMAVVSFGVWDVSYINKRRHGPGYRPQNPGMEVENRGGQTRRDANPEHFTAFRRGQMRAHKKLFGAVGPEQMHLQILATLPDYQRRGHASALCRSAMELVGRESLKHLSAMASPMGHGLYMWLGFEMAGTFYIQVPGEEERLVLQAMMYKPPKFRKMQNTSVRGDFGAR</sequence>
<dbReference type="InterPro" id="IPR016181">
    <property type="entry name" value="Acyl_CoA_acyltransferase"/>
</dbReference>
<proteinExistence type="predicted"/>
<dbReference type="GO" id="GO:0016747">
    <property type="term" value="F:acyltransferase activity, transferring groups other than amino-acyl groups"/>
    <property type="evidence" value="ECO:0007669"/>
    <property type="project" value="InterPro"/>
</dbReference>
<feature type="region of interest" description="Disordered" evidence="1">
    <location>
        <begin position="95"/>
        <end position="118"/>
    </location>
</feature>
<evidence type="ECO:0008006" key="4">
    <source>
        <dbReference type="Google" id="ProtNLM"/>
    </source>
</evidence>
<dbReference type="InterPro" id="IPR052523">
    <property type="entry name" value="Trichothecene_AcTrans"/>
</dbReference>
<keyword evidence="3" id="KW-1185">Reference proteome</keyword>